<reference evidence="2 3" key="1">
    <citation type="submission" date="2017-06" db="EMBL/GenBank/DDBJ databases">
        <title>Complete Genome Sequence of the Klebsiella phage YMC15/11/N137_KPN_BP.</title>
        <authorList>
            <person name="Jeon J."/>
            <person name="Yong D."/>
            <person name="Lee K."/>
        </authorList>
    </citation>
    <scope>NUCLEOTIDE SEQUENCE [LARGE SCALE GENOMIC DNA]</scope>
</reference>
<name>A0A286MMK6_9CAUD</name>
<keyword evidence="1" id="KW-0812">Transmembrane</keyword>
<feature type="transmembrane region" description="Helical" evidence="1">
    <location>
        <begin position="9"/>
        <end position="28"/>
    </location>
</feature>
<keyword evidence="1" id="KW-0472">Membrane</keyword>
<protein>
    <submittedName>
        <fullName evidence="2">Putative DNA binding protein</fullName>
    </submittedName>
</protein>
<gene>
    <name evidence="2" type="ORF">KPNN137_04</name>
</gene>
<sequence>MNSDAKKAVVKFSACGLIAGFTVIAIIAGDGGGLFRPILYTVAGGVCCGLIWPTQDQGDALLDWIKEGRR</sequence>
<evidence type="ECO:0000313" key="3">
    <source>
        <dbReference type="Proteomes" id="UP000224019"/>
    </source>
</evidence>
<keyword evidence="3" id="KW-1185">Reference proteome</keyword>
<evidence type="ECO:0000313" key="2">
    <source>
        <dbReference type="EMBL" id="ASW27232.1"/>
    </source>
</evidence>
<dbReference type="Proteomes" id="UP000224019">
    <property type="component" value="Segment"/>
</dbReference>
<accession>A0A286MMK6</accession>
<proteinExistence type="predicted"/>
<keyword evidence="1" id="KW-1133">Transmembrane helix</keyword>
<evidence type="ECO:0000256" key="1">
    <source>
        <dbReference type="SAM" id="Phobius"/>
    </source>
</evidence>
<organism evidence="2 3">
    <name type="scientific">Klebsiella phage KPN N137</name>
    <dbReference type="NCBI Taxonomy" id="2024238"/>
    <lineage>
        <taxon>Viruses</taxon>
        <taxon>Duplodnaviria</taxon>
        <taxon>Heunggongvirae</taxon>
        <taxon>Uroviricota</taxon>
        <taxon>Caudoviricetes</taxon>
        <taxon>Casjensviridae</taxon>
        <taxon>Yonseivirus</taxon>
        <taxon>Yonseivirus N137</taxon>
    </lineage>
</organism>
<dbReference type="EMBL" id="MF415410">
    <property type="protein sequence ID" value="ASW27232.1"/>
    <property type="molecule type" value="Genomic_DNA"/>
</dbReference>